<feature type="non-terminal residue" evidence="1">
    <location>
        <position position="1"/>
    </location>
</feature>
<proteinExistence type="predicted"/>
<gene>
    <name evidence="1" type="ORF">C5B42_06005</name>
</gene>
<name>A0A317JNF4_9BACT</name>
<evidence type="ECO:0000313" key="1">
    <source>
        <dbReference type="EMBL" id="PWU22461.1"/>
    </source>
</evidence>
<sequence>SQLLEVLKEEINVKDVKWETGEELVVELDTTLTPQLIAEGQMRDVLRTIQDMRKAANVRVDEYVDAWLPTWPKDFTAVICKKTFVRELQEGEARVSIIA</sequence>
<evidence type="ECO:0008006" key="3">
    <source>
        <dbReference type="Google" id="ProtNLM"/>
    </source>
</evidence>
<dbReference type="AlphaFoldDB" id="A0A317JNF4"/>
<reference evidence="1 2" key="1">
    <citation type="submission" date="2018-02" db="EMBL/GenBank/DDBJ databases">
        <title>Genomic Reconstructions from Amazon Rainforest and Pasture Soil Reveal Novel Insights into the Physiology of Candidate Phyla in Tropical Sites.</title>
        <authorList>
            <person name="Kroeger M.E."/>
            <person name="Delmont T."/>
            <person name="Eren A.M."/>
            <person name="Guo J."/>
            <person name="Meyer K.M."/>
            <person name="Khan K."/>
            <person name="Rodrigues J.L.M."/>
            <person name="Bohannan B.J.M."/>
            <person name="Tringe S."/>
            <person name="Borges C.D."/>
            <person name="Tiedje J."/>
            <person name="Tsai S.M."/>
            <person name="Nusslein K."/>
        </authorList>
    </citation>
    <scope>NUCLEOTIDE SEQUENCE [LARGE SCALE GENOMIC DNA]</scope>
    <source>
        <strain evidence="1">Amazon FNV 2010 28 9</strain>
    </source>
</reference>
<dbReference type="EMBL" id="PSRQ01000063">
    <property type="protein sequence ID" value="PWU22461.1"/>
    <property type="molecule type" value="Genomic_DNA"/>
</dbReference>
<comment type="caution">
    <text evidence="1">The sequence shown here is derived from an EMBL/GenBank/DDBJ whole genome shotgun (WGS) entry which is preliminary data.</text>
</comment>
<organism evidence="1 2">
    <name type="scientific">Candidatus Cerribacteria bacterium 'Amazon FNV 2010 28 9'</name>
    <dbReference type="NCBI Taxonomy" id="2081795"/>
    <lineage>
        <taxon>Bacteria</taxon>
        <taxon>Candidatus Cerribacteria</taxon>
    </lineage>
</organism>
<dbReference type="Proteomes" id="UP000246104">
    <property type="component" value="Unassembled WGS sequence"/>
</dbReference>
<accession>A0A317JNF4</accession>
<dbReference type="Pfam" id="PF19302">
    <property type="entry name" value="DUF5915"/>
    <property type="match status" value="1"/>
</dbReference>
<protein>
    <recommendedName>
        <fullName evidence="3">Isoleucine--tRNA ligase</fullName>
    </recommendedName>
</protein>
<evidence type="ECO:0000313" key="2">
    <source>
        <dbReference type="Proteomes" id="UP000246104"/>
    </source>
</evidence>